<evidence type="ECO:0000256" key="4">
    <source>
        <dbReference type="SAM" id="MobiDB-lite"/>
    </source>
</evidence>
<name>A0A1V0SAK3_9VIRU</name>
<keyword evidence="1 3" id="KW-0547">Nucleotide-binding</keyword>
<dbReference type="NCBIfam" id="NF001413">
    <property type="entry name" value="PRK00290.1"/>
    <property type="match status" value="1"/>
</dbReference>
<dbReference type="FunFam" id="2.60.34.10:FF:000002">
    <property type="entry name" value="Heat shock 70 kDa"/>
    <property type="match status" value="1"/>
</dbReference>
<gene>
    <name evidence="5" type="ORF">Catovirus_1_773</name>
</gene>
<protein>
    <submittedName>
        <fullName evidence="5">Hsp70 protein</fullName>
    </submittedName>
</protein>
<dbReference type="SUPFAM" id="SSF100920">
    <property type="entry name" value="Heat shock protein 70kD (HSP70), peptide-binding domain"/>
    <property type="match status" value="1"/>
</dbReference>
<dbReference type="PANTHER" id="PTHR19375">
    <property type="entry name" value="HEAT SHOCK PROTEIN 70KDA"/>
    <property type="match status" value="1"/>
</dbReference>
<sequence>MSEIFQGAIGIDLGTTYSCVAYYDTQKGAVEIISNDCGNRTTPSYVSFTETERLVGDAAKNNATMNPINTVFDAKRMIGRQFDDPLLQKDMSHFPFKVVNQNGKPGIKVNFKGEEKVYQPEEISAMVLEKMKNIAESHLGKKVNKAVITVPAYFNDAQRQATIDAGTIAGLKVLRIINEPTSAAMAYGLDKKGKEVNVLIFDLGGGTLDVSLLTIEDGIFEVRATCGDTHLGGEDIDNRLVEYCKEEFKKKHKRDISDNPKSLRRLRTTCERVKRQLSSSTTATVEVDSLYDGIDCNVQITRAKFEQLCIDIFKKTLEPVKQVLKDAKLDKTQVDDIVLVGGSSRIPKIQELLKDYFRKELCKSVNPDEAVAYGAAIQGAVLTTSKEEKEKDEKLNKVVLLDVTPLSLGIETNGSVMTVMIPRNTTIPHKREQTFSTAAPNQPGATIRVFEGERPLTKDNRLLGQFDLKGIPPAPRGVPQIKVCYEVDTNGVLTVTAKVEGVGKEEKLRIDSTMRGTLSKEEIDRMVKEAEENREYDEKVKRTVDAKNKLDNFLYTVKSTVDDPEMKSLNDDEKKQLKDKATEFQEWLDSHPQEDADAYDKKYEEFNTFYKQYAMKMYQSAGAGAPPFMPQTNNATPDVDVD</sequence>
<dbReference type="EMBL" id="KY684083">
    <property type="protein sequence ID" value="ARF08723.1"/>
    <property type="molecule type" value="Genomic_DNA"/>
</dbReference>
<dbReference type="InterPro" id="IPR029047">
    <property type="entry name" value="HSP70_peptide-bd_sf"/>
</dbReference>
<dbReference type="PROSITE" id="PS01036">
    <property type="entry name" value="HSP70_3"/>
    <property type="match status" value="1"/>
</dbReference>
<dbReference type="PROSITE" id="PS00297">
    <property type="entry name" value="HSP70_1"/>
    <property type="match status" value="1"/>
</dbReference>
<reference evidence="5" key="1">
    <citation type="journal article" date="2017" name="Science">
        <title>Giant viruses with an expanded complement of translation system components.</title>
        <authorList>
            <person name="Schulz F."/>
            <person name="Yutin N."/>
            <person name="Ivanova N.N."/>
            <person name="Ortega D.R."/>
            <person name="Lee T.K."/>
            <person name="Vierheilig J."/>
            <person name="Daims H."/>
            <person name="Horn M."/>
            <person name="Wagner M."/>
            <person name="Jensen G.J."/>
            <person name="Kyrpides N.C."/>
            <person name="Koonin E.V."/>
            <person name="Woyke T."/>
        </authorList>
    </citation>
    <scope>NUCLEOTIDE SEQUENCE</scope>
    <source>
        <strain evidence="5">CTV1</strain>
    </source>
</reference>
<evidence type="ECO:0000256" key="2">
    <source>
        <dbReference type="ARBA" id="ARBA00022840"/>
    </source>
</evidence>
<dbReference type="FunFam" id="3.90.640.10:FF:000002">
    <property type="entry name" value="Heat shock 70 kDa"/>
    <property type="match status" value="1"/>
</dbReference>
<evidence type="ECO:0000256" key="1">
    <source>
        <dbReference type="ARBA" id="ARBA00022741"/>
    </source>
</evidence>
<feature type="region of interest" description="Disordered" evidence="4">
    <location>
        <begin position="623"/>
        <end position="642"/>
    </location>
</feature>
<dbReference type="SUPFAM" id="SSF53067">
    <property type="entry name" value="Actin-like ATPase domain"/>
    <property type="match status" value="2"/>
</dbReference>
<dbReference type="PRINTS" id="PR00301">
    <property type="entry name" value="HEATSHOCK70"/>
</dbReference>
<dbReference type="PROSITE" id="PS00329">
    <property type="entry name" value="HSP70_2"/>
    <property type="match status" value="1"/>
</dbReference>
<evidence type="ECO:0000313" key="5">
    <source>
        <dbReference type="EMBL" id="ARF08723.1"/>
    </source>
</evidence>
<dbReference type="Gene3D" id="3.90.640.10">
    <property type="entry name" value="Actin, Chain A, domain 4"/>
    <property type="match status" value="1"/>
</dbReference>
<keyword evidence="2 3" id="KW-0067">ATP-binding</keyword>
<dbReference type="InterPro" id="IPR018181">
    <property type="entry name" value="Heat_shock_70_CS"/>
</dbReference>
<dbReference type="Gene3D" id="3.30.30.30">
    <property type="match status" value="1"/>
</dbReference>
<dbReference type="Pfam" id="PF00012">
    <property type="entry name" value="HSP70"/>
    <property type="match status" value="1"/>
</dbReference>
<dbReference type="FunFam" id="3.30.420.40:FF:000026">
    <property type="entry name" value="Heat shock protein 70"/>
    <property type="match status" value="1"/>
</dbReference>
<dbReference type="Gene3D" id="2.60.34.10">
    <property type="entry name" value="Substrate Binding Domain Of DNAk, Chain A, domain 1"/>
    <property type="match status" value="1"/>
</dbReference>
<accession>A0A1V0SAK3</accession>
<organism evidence="5">
    <name type="scientific">Catovirus CTV1</name>
    <dbReference type="NCBI Taxonomy" id="1977631"/>
    <lineage>
        <taxon>Viruses</taxon>
        <taxon>Varidnaviria</taxon>
        <taxon>Bamfordvirae</taxon>
        <taxon>Nucleocytoviricota</taxon>
        <taxon>Megaviricetes</taxon>
        <taxon>Imitervirales</taxon>
        <taxon>Mimiviridae</taxon>
        <taxon>Klosneuvirinae</taxon>
        <taxon>Catovirus</taxon>
    </lineage>
</organism>
<dbReference type="GO" id="GO:0140662">
    <property type="term" value="F:ATP-dependent protein folding chaperone"/>
    <property type="evidence" value="ECO:0007669"/>
    <property type="project" value="InterPro"/>
</dbReference>
<proteinExistence type="inferred from homology"/>
<dbReference type="Gene3D" id="3.30.420.40">
    <property type="match status" value="2"/>
</dbReference>
<dbReference type="InterPro" id="IPR013126">
    <property type="entry name" value="Hsp_70_fam"/>
</dbReference>
<dbReference type="InterPro" id="IPR029048">
    <property type="entry name" value="HSP70_C_sf"/>
</dbReference>
<dbReference type="Gene3D" id="1.20.1270.10">
    <property type="match status" value="1"/>
</dbReference>
<dbReference type="SUPFAM" id="SSF100934">
    <property type="entry name" value="Heat shock protein 70kD (HSP70), C-terminal subdomain"/>
    <property type="match status" value="1"/>
</dbReference>
<evidence type="ECO:0000256" key="3">
    <source>
        <dbReference type="RuleBase" id="RU003322"/>
    </source>
</evidence>
<dbReference type="GO" id="GO:0005524">
    <property type="term" value="F:ATP binding"/>
    <property type="evidence" value="ECO:0007669"/>
    <property type="project" value="UniProtKB-KW"/>
</dbReference>
<comment type="similarity">
    <text evidence="3">Belongs to the heat shock protein 70 family.</text>
</comment>
<dbReference type="FunFam" id="3.30.30.30:FF:000001">
    <property type="entry name" value="heat shock 70 kDa protein-like"/>
    <property type="match status" value="1"/>
</dbReference>
<dbReference type="InterPro" id="IPR043129">
    <property type="entry name" value="ATPase_NBD"/>
</dbReference>